<dbReference type="InterPro" id="IPR007246">
    <property type="entry name" value="Gaa1"/>
</dbReference>
<keyword evidence="2" id="KW-0472">Membrane</keyword>
<keyword evidence="2" id="KW-1133">Transmembrane helix</keyword>
<keyword evidence="2" id="KW-0812">Transmembrane</keyword>
<evidence type="ECO:0000313" key="4">
    <source>
        <dbReference type="Proteomes" id="UP000028045"/>
    </source>
</evidence>
<dbReference type="EMBL" id="KL648728">
    <property type="protein sequence ID" value="KEY64755.1"/>
    <property type="molecule type" value="Genomic_DNA"/>
</dbReference>
<evidence type="ECO:0000256" key="2">
    <source>
        <dbReference type="SAM" id="Phobius"/>
    </source>
</evidence>
<dbReference type="HOGENOM" id="CLU_007442_3_1_1"/>
<reference evidence="3 4" key="1">
    <citation type="journal article" date="2014" name="BMC Genomics">
        <title>Comparative genome sequencing reveals chemotype-specific gene clusters in the toxigenic black mold Stachybotrys.</title>
        <authorList>
            <person name="Semeiks J."/>
            <person name="Borek D."/>
            <person name="Otwinowski Z."/>
            <person name="Grishin N.V."/>
        </authorList>
    </citation>
    <scope>NUCLEOTIDE SEQUENCE [LARGE SCALE GENOMIC DNA]</scope>
    <source>
        <strain evidence="4">CBS 109288 / IBT 7711</strain>
    </source>
</reference>
<evidence type="ECO:0000313" key="3">
    <source>
        <dbReference type="EMBL" id="KEY64755.1"/>
    </source>
</evidence>
<keyword evidence="4" id="KW-1185">Reference proteome</keyword>
<evidence type="ECO:0008006" key="5">
    <source>
        <dbReference type="Google" id="ProtNLM"/>
    </source>
</evidence>
<feature type="transmembrane region" description="Helical" evidence="2">
    <location>
        <begin position="360"/>
        <end position="383"/>
    </location>
</feature>
<dbReference type="OrthoDB" id="445301at2759"/>
<proteinExistence type="predicted"/>
<feature type="transmembrane region" description="Helical" evidence="2">
    <location>
        <begin position="582"/>
        <end position="603"/>
    </location>
</feature>
<dbReference type="SUPFAM" id="SSF53187">
    <property type="entry name" value="Zn-dependent exopeptidases"/>
    <property type="match status" value="1"/>
</dbReference>
<dbReference type="Proteomes" id="UP000028045">
    <property type="component" value="Unassembled WGS sequence"/>
</dbReference>
<feature type="region of interest" description="Disordered" evidence="1">
    <location>
        <begin position="392"/>
        <end position="414"/>
    </location>
</feature>
<feature type="transmembrane region" description="Helical" evidence="2">
    <location>
        <begin position="20"/>
        <end position="40"/>
    </location>
</feature>
<dbReference type="PANTHER" id="PTHR13304">
    <property type="entry name" value="GLYCOSYLPHOSPHATIDYLINOSITOL ANCHOR ATTACHMENT 1 PROTEIN"/>
    <property type="match status" value="1"/>
</dbReference>
<feature type="transmembrane region" description="Helical" evidence="2">
    <location>
        <begin position="458"/>
        <end position="480"/>
    </location>
</feature>
<feature type="transmembrane region" description="Helical" evidence="2">
    <location>
        <begin position="540"/>
        <end position="562"/>
    </location>
</feature>
<gene>
    <name evidence="3" type="ORF">S7711_05405</name>
</gene>
<dbReference type="AlphaFoldDB" id="A0A084AHH6"/>
<feature type="transmembrane region" description="Helical" evidence="2">
    <location>
        <begin position="425"/>
        <end position="446"/>
    </location>
</feature>
<feature type="transmembrane region" description="Helical" evidence="2">
    <location>
        <begin position="492"/>
        <end position="519"/>
    </location>
</feature>
<name>A0A084AHH6_STACB</name>
<dbReference type="PIRSF" id="PIRSF036762">
    <property type="entry name" value="GAA1"/>
    <property type="match status" value="1"/>
</dbReference>
<protein>
    <recommendedName>
        <fullName evidence="5">GPI transamidase component GAA1</fullName>
    </recommendedName>
</protein>
<dbReference type="Gene3D" id="3.40.630.10">
    <property type="entry name" value="Zn peptidases"/>
    <property type="match status" value="1"/>
</dbReference>
<accession>A0A084AHH6</accession>
<dbReference type="Pfam" id="PF04114">
    <property type="entry name" value="Gaa1"/>
    <property type="match status" value="1"/>
</dbReference>
<sequence>MHLAASALSLRRDPRILKLPPYLSLLCIAVGVVWLLMLPLNEYSRRNYISENALLPGQVHTYFGGSEQHVLRAYRHELAELDDKNNFEVNDKLESILRSAGIKVGRQNYTYHSAGEEYSGENVYGILQAPRGDATEAIVLVAAWKSIDEQVNRNGVALALTLARYFKRWSLWSKDIILLIPSDSKAGTQAWVDAYHDAHDPTRVASLPLKSGALQGAVAIDYPFEHRFEALHVIYDGTNGQLPNLDLINSIVNIAGGQMGIAATIQKMKQHQGGYWDRLRTMLRGMLNQGLGAAAGPHSSFIPYHVDAVTLQPYGEGWHDEMAMGRVVEGSFRSLNNLLEHLHQSFFFYLLMQKDRFVSIGTYLPSAMLLAANFTIMAIFMWFKSGQQPPPAEAKVAAEGTGPAAETKSSDTKPTVVQPAVERDLFLPLGVVAACHSVAMIPLFIFNHLPASTLSPAFAVFTVLSSVLPLIISQVLSTFYKPTAQHYQLIKSFSLLVLGMTLSTLATLNFSLAFLVGLLSSPLTFAASSKNGALRYSAAGLLNLVAPPAVVYTAAYMADVAVADVLRAASFGWDVWGMYTPLVFWCVWWPAWLVGTVGVLAPLP</sequence>
<dbReference type="PANTHER" id="PTHR13304:SF0">
    <property type="entry name" value="GLYCOSYLPHOSPHATIDYLINOSITOL ANCHOR ATTACHMENT 1 PROTEIN"/>
    <property type="match status" value="1"/>
</dbReference>
<dbReference type="GO" id="GO:0042765">
    <property type="term" value="C:GPI-anchor transamidase complex"/>
    <property type="evidence" value="ECO:0007669"/>
    <property type="project" value="InterPro"/>
</dbReference>
<evidence type="ECO:0000256" key="1">
    <source>
        <dbReference type="SAM" id="MobiDB-lite"/>
    </source>
</evidence>
<dbReference type="FunFam" id="3.40.630.10:FF:000121">
    <property type="entry name" value="GPI transamidase component (GAA1), putative"/>
    <property type="match status" value="1"/>
</dbReference>
<organism evidence="3 4">
    <name type="scientific">Stachybotrys chartarum (strain CBS 109288 / IBT 7711)</name>
    <name type="common">Toxic black mold</name>
    <name type="synonym">Stilbospora chartarum</name>
    <dbReference type="NCBI Taxonomy" id="1280523"/>
    <lineage>
        <taxon>Eukaryota</taxon>
        <taxon>Fungi</taxon>
        <taxon>Dikarya</taxon>
        <taxon>Ascomycota</taxon>
        <taxon>Pezizomycotina</taxon>
        <taxon>Sordariomycetes</taxon>
        <taxon>Hypocreomycetidae</taxon>
        <taxon>Hypocreales</taxon>
        <taxon>Stachybotryaceae</taxon>
        <taxon>Stachybotrys</taxon>
    </lineage>
</organism>
<dbReference type="GO" id="GO:0016255">
    <property type="term" value="P:attachment of GPI anchor to protein"/>
    <property type="evidence" value="ECO:0007669"/>
    <property type="project" value="TreeGrafter"/>
</dbReference>